<dbReference type="InterPro" id="IPR011034">
    <property type="entry name" value="Formyl_transferase-like_C_sf"/>
</dbReference>
<keyword evidence="6" id="KW-0648">Protein biosynthesis</keyword>
<evidence type="ECO:0000256" key="8">
    <source>
        <dbReference type="ARBA" id="ARBA00023128"/>
    </source>
</evidence>
<dbReference type="OrthoDB" id="10268103at2759"/>
<comment type="subcellular location">
    <subcellularLocation>
        <location evidence="1">Mitochondrion</location>
    </subcellularLocation>
</comment>
<dbReference type="GO" id="GO:0005739">
    <property type="term" value="C:mitochondrion"/>
    <property type="evidence" value="ECO:0007669"/>
    <property type="project" value="UniProtKB-SubCell"/>
</dbReference>
<dbReference type="SUPFAM" id="SSF50486">
    <property type="entry name" value="FMT C-terminal domain-like"/>
    <property type="match status" value="1"/>
</dbReference>
<evidence type="ECO:0000256" key="4">
    <source>
        <dbReference type="ARBA" id="ARBA00014185"/>
    </source>
</evidence>
<evidence type="ECO:0000256" key="1">
    <source>
        <dbReference type="ARBA" id="ARBA00004173"/>
    </source>
</evidence>
<dbReference type="InterPro" id="IPR041711">
    <property type="entry name" value="Met-tRNA-FMT_N"/>
</dbReference>
<dbReference type="SUPFAM" id="SSF53328">
    <property type="entry name" value="Formyltransferase"/>
    <property type="match status" value="1"/>
</dbReference>
<dbReference type="Proteomes" id="UP000242457">
    <property type="component" value="Unassembled WGS sequence"/>
</dbReference>
<keyword evidence="8" id="KW-0496">Mitochondrion</keyword>
<dbReference type="PANTHER" id="PTHR11138">
    <property type="entry name" value="METHIONYL-TRNA FORMYLTRANSFERASE"/>
    <property type="match status" value="1"/>
</dbReference>
<evidence type="ECO:0000259" key="12">
    <source>
        <dbReference type="Pfam" id="PF02911"/>
    </source>
</evidence>
<keyword evidence="7" id="KW-0809">Transit peptide</keyword>
<name>A0A2A3E999_APICC</name>
<evidence type="ECO:0000313" key="14">
    <source>
        <dbReference type="Proteomes" id="UP000242457"/>
    </source>
</evidence>
<evidence type="ECO:0000256" key="3">
    <source>
        <dbReference type="ARBA" id="ARBA00012261"/>
    </source>
</evidence>
<protein>
    <recommendedName>
        <fullName evidence="4">Methionyl-tRNA formyltransferase, mitochondrial</fullName>
        <ecNumber evidence="3">2.1.2.9</ecNumber>
    </recommendedName>
</protein>
<evidence type="ECO:0000256" key="7">
    <source>
        <dbReference type="ARBA" id="ARBA00022946"/>
    </source>
</evidence>
<dbReference type="EMBL" id="KZ288336">
    <property type="protein sequence ID" value="PBC27852.1"/>
    <property type="molecule type" value="Genomic_DNA"/>
</dbReference>
<dbReference type="FunFam" id="3.40.50.12230:FF:000003">
    <property type="entry name" value="methionyl-tRNA formyltransferase, mitochondrial"/>
    <property type="match status" value="1"/>
</dbReference>
<evidence type="ECO:0000313" key="13">
    <source>
        <dbReference type="EMBL" id="PBC27852.1"/>
    </source>
</evidence>
<proteinExistence type="inferred from homology"/>
<evidence type="ECO:0000256" key="6">
    <source>
        <dbReference type="ARBA" id="ARBA00022917"/>
    </source>
</evidence>
<evidence type="ECO:0000256" key="2">
    <source>
        <dbReference type="ARBA" id="ARBA00010699"/>
    </source>
</evidence>
<comment type="catalytic activity">
    <reaction evidence="9">
        <text>L-methionyl-tRNA(fMet) + (6R)-10-formyltetrahydrofolate = N-formyl-L-methionyl-tRNA(fMet) + (6S)-5,6,7,8-tetrahydrofolate + H(+)</text>
        <dbReference type="Rhea" id="RHEA:24380"/>
        <dbReference type="Rhea" id="RHEA-COMP:9952"/>
        <dbReference type="Rhea" id="RHEA-COMP:9953"/>
        <dbReference type="ChEBI" id="CHEBI:15378"/>
        <dbReference type="ChEBI" id="CHEBI:57453"/>
        <dbReference type="ChEBI" id="CHEBI:78530"/>
        <dbReference type="ChEBI" id="CHEBI:78844"/>
        <dbReference type="ChEBI" id="CHEBI:195366"/>
        <dbReference type="EC" id="2.1.2.9"/>
    </reaction>
    <physiologicalReaction direction="left-to-right" evidence="9">
        <dbReference type="Rhea" id="RHEA:24381"/>
    </physiologicalReaction>
</comment>
<dbReference type="InterPro" id="IPR005794">
    <property type="entry name" value="Fmt"/>
</dbReference>
<comment type="function">
    <text evidence="10">Methionyl-tRNA formyltransferase that formylates methionyl-tRNA in mitochondria and is crucial for translation initiation.</text>
</comment>
<dbReference type="NCBIfam" id="TIGR00460">
    <property type="entry name" value="fmt"/>
    <property type="match status" value="1"/>
</dbReference>
<organism evidence="13 14">
    <name type="scientific">Apis cerana cerana</name>
    <name type="common">Oriental honeybee</name>
    <dbReference type="NCBI Taxonomy" id="94128"/>
    <lineage>
        <taxon>Eukaryota</taxon>
        <taxon>Metazoa</taxon>
        <taxon>Ecdysozoa</taxon>
        <taxon>Arthropoda</taxon>
        <taxon>Hexapoda</taxon>
        <taxon>Insecta</taxon>
        <taxon>Pterygota</taxon>
        <taxon>Neoptera</taxon>
        <taxon>Endopterygota</taxon>
        <taxon>Hymenoptera</taxon>
        <taxon>Apocrita</taxon>
        <taxon>Aculeata</taxon>
        <taxon>Apoidea</taxon>
        <taxon>Anthophila</taxon>
        <taxon>Apidae</taxon>
        <taxon>Apis</taxon>
    </lineage>
</organism>
<feature type="domain" description="Formyl transferase C-terminal" evidence="12">
    <location>
        <begin position="244"/>
        <end position="350"/>
    </location>
</feature>
<evidence type="ECO:0000259" key="11">
    <source>
        <dbReference type="Pfam" id="PF00551"/>
    </source>
</evidence>
<dbReference type="Pfam" id="PF00551">
    <property type="entry name" value="Formyl_trans_N"/>
    <property type="match status" value="1"/>
</dbReference>
<keyword evidence="14" id="KW-1185">Reference proteome</keyword>
<evidence type="ECO:0000256" key="10">
    <source>
        <dbReference type="ARBA" id="ARBA00057846"/>
    </source>
</evidence>
<comment type="similarity">
    <text evidence="2">Belongs to the Fmt family.</text>
</comment>
<dbReference type="Pfam" id="PF02911">
    <property type="entry name" value="Formyl_trans_C"/>
    <property type="match status" value="1"/>
</dbReference>
<feature type="domain" description="Formyl transferase N-terminal" evidence="11">
    <location>
        <begin position="113"/>
        <end position="219"/>
    </location>
</feature>
<gene>
    <name evidence="13" type="ORF">APICC_00716</name>
</gene>
<evidence type="ECO:0000256" key="5">
    <source>
        <dbReference type="ARBA" id="ARBA00022679"/>
    </source>
</evidence>
<dbReference type="STRING" id="94128.A0A2A3E999"/>
<dbReference type="InterPro" id="IPR002376">
    <property type="entry name" value="Formyl_transf_N"/>
</dbReference>
<reference evidence="13 14" key="1">
    <citation type="submission" date="2014-07" db="EMBL/GenBank/DDBJ databases">
        <title>Genomic and transcriptomic analysis on Apis cerana provide comprehensive insights into honey bee biology.</title>
        <authorList>
            <person name="Diao Q."/>
            <person name="Sun L."/>
            <person name="Zheng H."/>
            <person name="Zheng H."/>
            <person name="Xu S."/>
            <person name="Wang S."/>
            <person name="Zeng Z."/>
            <person name="Hu F."/>
            <person name="Su S."/>
            <person name="Wu J."/>
        </authorList>
    </citation>
    <scope>NUCLEOTIDE SEQUENCE [LARGE SCALE GENOMIC DNA]</scope>
    <source>
        <tissue evidence="13">Pupae without intestine</tissue>
    </source>
</reference>
<dbReference type="GO" id="GO:0004479">
    <property type="term" value="F:methionyl-tRNA formyltransferase activity"/>
    <property type="evidence" value="ECO:0007669"/>
    <property type="project" value="UniProtKB-EC"/>
</dbReference>
<evidence type="ECO:0000256" key="9">
    <source>
        <dbReference type="ARBA" id="ARBA00052555"/>
    </source>
</evidence>
<dbReference type="InterPro" id="IPR005793">
    <property type="entry name" value="Formyl_trans_C"/>
</dbReference>
<keyword evidence="5 13" id="KW-0808">Transferase</keyword>
<dbReference type="Gene3D" id="3.40.50.12230">
    <property type="match status" value="1"/>
</dbReference>
<dbReference type="AlphaFoldDB" id="A0A2A3E999"/>
<dbReference type="EC" id="2.1.2.9" evidence="3"/>
<accession>A0A2A3E999</accession>
<dbReference type="PANTHER" id="PTHR11138:SF5">
    <property type="entry name" value="METHIONYL-TRNA FORMYLTRANSFERASE, MITOCHONDRIAL"/>
    <property type="match status" value="1"/>
</dbReference>
<dbReference type="InterPro" id="IPR036477">
    <property type="entry name" value="Formyl_transf_N_sf"/>
</dbReference>
<dbReference type="CDD" id="cd08646">
    <property type="entry name" value="FMT_core_Met-tRNA-FMT_N"/>
    <property type="match status" value="1"/>
</dbReference>
<sequence>MYIILSTVYNTTQFLCSFKGINKIFLITFNSKVHNKSYSFYNKSHIISQNNSWKVLFFGTDEFAVESLKILYDKYESKELERLEIVTNYKIKENPVAKYAKQNKIIIHKWPVEINKSEFHIGIVVSFGHLIPSTIINAFPLGMLNVHGSLLPRWRGAAPIIHTLINGDLQTGVTIMKIMPKKFDIGEIVLQKQIDIDEHETMPKLYTKLAKLGASLLKETFENLLELLQFAKPQDETNITYAPKITSKISLVNWNKMSATNVYNLHRALLGLYNLTTSFQNVKIKLLDIQKIESKIIAKKLKEENAGVAIYSKKNNALIIKCKENSFVSVKKITVQGKQTMSALDFYNGFMSGKNNTKIFFI</sequence>